<evidence type="ECO:0000256" key="2">
    <source>
        <dbReference type="SAM" id="MobiDB-lite"/>
    </source>
</evidence>
<dbReference type="AlphaFoldDB" id="A0A1R2B2C2"/>
<feature type="region of interest" description="Disordered" evidence="2">
    <location>
        <begin position="1"/>
        <end position="48"/>
    </location>
</feature>
<evidence type="ECO:0000256" key="1">
    <source>
        <dbReference type="SAM" id="Coils"/>
    </source>
</evidence>
<feature type="compositionally biased region" description="Low complexity" evidence="2">
    <location>
        <begin position="25"/>
        <end position="44"/>
    </location>
</feature>
<feature type="compositionally biased region" description="Polar residues" evidence="2">
    <location>
        <begin position="104"/>
        <end position="116"/>
    </location>
</feature>
<protein>
    <submittedName>
        <fullName evidence="3">Uncharacterized protein</fullName>
    </submittedName>
</protein>
<dbReference type="EMBL" id="MPUH01001044">
    <property type="protein sequence ID" value="OMJ70896.1"/>
    <property type="molecule type" value="Genomic_DNA"/>
</dbReference>
<evidence type="ECO:0000313" key="4">
    <source>
        <dbReference type="Proteomes" id="UP000187209"/>
    </source>
</evidence>
<accession>A0A1R2B2C2</accession>
<sequence>MSKTRGKSTEKLTPKLNFSGEIQDKTSSSSKLKSKLTKGASTSKNDQGHIRKWLKPKVYLAKHFEEKVKQLELTRLALDSIIQNPHNEYFKTQSKSKPQKKTTANQIQNSYHNKNNISLRKNRNESFDCLNTTTFEETDAIKTSDTTKKYSSKLLNSLDSNCKLRPFLEIPINNIKNSNTNPSIFKLEKTPGFKTQKSLSVKKKKLFGKKKKTYTELKKSDNESFVEQLKNFLENLTAKNTEKSSEIRDLSELLRSCERSDDNEDLFNRKLVEMTSENERKVKSLEEHFLELKKDNDKLKSVLMLKKSCDDVKSIKHLQVYKNPLDYNKTYYSLTKAFYSLQEENLSLAKQLKEALCSKCKTFINTNNALSDKIVRLRTYLNTE</sequence>
<dbReference type="Proteomes" id="UP000187209">
    <property type="component" value="Unassembled WGS sequence"/>
</dbReference>
<gene>
    <name evidence="3" type="ORF">SteCoe_31033</name>
</gene>
<proteinExistence type="predicted"/>
<comment type="caution">
    <text evidence="3">The sequence shown here is derived from an EMBL/GenBank/DDBJ whole genome shotgun (WGS) entry which is preliminary data.</text>
</comment>
<organism evidence="3 4">
    <name type="scientific">Stentor coeruleus</name>
    <dbReference type="NCBI Taxonomy" id="5963"/>
    <lineage>
        <taxon>Eukaryota</taxon>
        <taxon>Sar</taxon>
        <taxon>Alveolata</taxon>
        <taxon>Ciliophora</taxon>
        <taxon>Postciliodesmatophora</taxon>
        <taxon>Heterotrichea</taxon>
        <taxon>Heterotrichida</taxon>
        <taxon>Stentoridae</taxon>
        <taxon>Stentor</taxon>
    </lineage>
</organism>
<name>A0A1R2B2C2_9CILI</name>
<keyword evidence="1" id="KW-0175">Coiled coil</keyword>
<feature type="coiled-coil region" evidence="1">
    <location>
        <begin position="226"/>
        <end position="253"/>
    </location>
</feature>
<evidence type="ECO:0000313" key="3">
    <source>
        <dbReference type="EMBL" id="OMJ70896.1"/>
    </source>
</evidence>
<keyword evidence="4" id="KW-1185">Reference proteome</keyword>
<feature type="region of interest" description="Disordered" evidence="2">
    <location>
        <begin position="88"/>
        <end position="116"/>
    </location>
</feature>
<reference evidence="3 4" key="1">
    <citation type="submission" date="2016-11" db="EMBL/GenBank/DDBJ databases">
        <title>The macronuclear genome of Stentor coeruleus: a giant cell with tiny introns.</title>
        <authorList>
            <person name="Slabodnick M."/>
            <person name="Ruby J.G."/>
            <person name="Reiff S.B."/>
            <person name="Swart E.C."/>
            <person name="Gosai S."/>
            <person name="Prabakaran S."/>
            <person name="Witkowska E."/>
            <person name="Larue G.E."/>
            <person name="Fisher S."/>
            <person name="Freeman R.M."/>
            <person name="Gunawardena J."/>
            <person name="Chu W."/>
            <person name="Stover N.A."/>
            <person name="Gregory B.D."/>
            <person name="Nowacki M."/>
            <person name="Derisi J."/>
            <person name="Roy S.W."/>
            <person name="Marshall W.F."/>
            <person name="Sood P."/>
        </authorList>
    </citation>
    <scope>NUCLEOTIDE SEQUENCE [LARGE SCALE GENOMIC DNA]</scope>
    <source>
        <strain evidence="3">WM001</strain>
    </source>
</reference>